<dbReference type="Gene3D" id="1.25.40.10">
    <property type="entry name" value="Tetratricopeptide repeat domain"/>
    <property type="match status" value="2"/>
</dbReference>
<dbReference type="PANTHER" id="PTHR38731:SF3">
    <property type="entry name" value="BLL6125 PROTEIN"/>
    <property type="match status" value="1"/>
</dbReference>
<reference evidence="3 4" key="1">
    <citation type="submission" date="2016-06" db="EMBL/GenBank/DDBJ databases">
        <title>Respiratory ammonification of nitrate coupled to the oxidation of elemental sulfur in deep-sea autotrophic thermophilic bacteria.</title>
        <authorList>
            <person name="Slobodkina G.B."/>
            <person name="Mardanov A.V."/>
            <person name="Ravin N.V."/>
            <person name="Frolova A.A."/>
            <person name="Viryasiv M.B."/>
            <person name="Chernyh N.A."/>
            <person name="Bonch-Osmolovskaya E.A."/>
            <person name="Slobodkin A.I."/>
        </authorList>
    </citation>
    <scope>NUCLEOTIDE SEQUENCE [LARGE SCALE GENOMIC DNA]</scope>
    <source>
        <strain evidence="3 4">S69</strain>
    </source>
</reference>
<dbReference type="Pfam" id="PF14559">
    <property type="entry name" value="TPR_19"/>
    <property type="match status" value="1"/>
</dbReference>
<dbReference type="InterPro" id="IPR019734">
    <property type="entry name" value="TPR_rpt"/>
</dbReference>
<evidence type="ECO:0000313" key="4">
    <source>
        <dbReference type="Proteomes" id="UP000093080"/>
    </source>
</evidence>
<dbReference type="EMBL" id="MAGO01000006">
    <property type="protein sequence ID" value="OCC15165.1"/>
    <property type="molecule type" value="Genomic_DNA"/>
</dbReference>
<dbReference type="PANTHER" id="PTHR38731">
    <property type="entry name" value="LIPL45-RELATED LIPOPROTEIN-RELATED"/>
    <property type="match status" value="1"/>
</dbReference>
<gene>
    <name evidence="3" type="ORF">DBT_1285</name>
</gene>
<dbReference type="InterPro" id="IPR011990">
    <property type="entry name" value="TPR-like_helical_dom_sf"/>
</dbReference>
<evidence type="ECO:0000313" key="3">
    <source>
        <dbReference type="EMBL" id="OCC15165.1"/>
    </source>
</evidence>
<dbReference type="PROSITE" id="PS50005">
    <property type="entry name" value="TPR"/>
    <property type="match status" value="1"/>
</dbReference>
<organism evidence="3 4">
    <name type="scientific">Dissulfuribacter thermophilus</name>
    <dbReference type="NCBI Taxonomy" id="1156395"/>
    <lineage>
        <taxon>Bacteria</taxon>
        <taxon>Pseudomonadati</taxon>
        <taxon>Thermodesulfobacteriota</taxon>
        <taxon>Dissulfuribacteria</taxon>
        <taxon>Dissulfuribacterales</taxon>
        <taxon>Dissulfuribacteraceae</taxon>
        <taxon>Dissulfuribacter</taxon>
    </lineage>
</organism>
<feature type="domain" description="FecR protein" evidence="2">
    <location>
        <begin position="64"/>
        <end position="163"/>
    </location>
</feature>
<evidence type="ECO:0000259" key="2">
    <source>
        <dbReference type="Pfam" id="PF04773"/>
    </source>
</evidence>
<keyword evidence="4" id="KW-1185">Reference proteome</keyword>
<comment type="caution">
    <text evidence="3">The sequence shown here is derived from an EMBL/GenBank/DDBJ whole genome shotgun (WGS) entry which is preliminary data.</text>
</comment>
<dbReference type="AlphaFoldDB" id="A0A1B9F5T2"/>
<proteinExistence type="predicted"/>
<evidence type="ECO:0000256" key="1">
    <source>
        <dbReference type="PROSITE-ProRule" id="PRU00339"/>
    </source>
</evidence>
<dbReference type="SUPFAM" id="SSF81901">
    <property type="entry name" value="HCP-like"/>
    <property type="match status" value="1"/>
</dbReference>
<dbReference type="Pfam" id="PF13181">
    <property type="entry name" value="TPR_8"/>
    <property type="match status" value="1"/>
</dbReference>
<dbReference type="OrthoDB" id="8552139at2"/>
<dbReference type="Proteomes" id="UP000093080">
    <property type="component" value="Unassembled WGS sequence"/>
</dbReference>
<dbReference type="Pfam" id="PF04773">
    <property type="entry name" value="FecR"/>
    <property type="match status" value="1"/>
</dbReference>
<name>A0A1B9F5T2_9BACT</name>
<accession>A0A1B9F5T2</accession>
<dbReference type="InterPro" id="IPR006860">
    <property type="entry name" value="FecR"/>
</dbReference>
<feature type="repeat" description="TPR" evidence="1">
    <location>
        <begin position="323"/>
        <end position="356"/>
    </location>
</feature>
<dbReference type="STRING" id="1156395.DBT_1285"/>
<keyword evidence="1" id="KW-0802">TPR repeat</keyword>
<protein>
    <submittedName>
        <fullName evidence="3">Iron dicitrate transport regulator FecR</fullName>
    </submittedName>
</protein>
<dbReference type="Gene3D" id="2.60.120.1440">
    <property type="match status" value="1"/>
</dbReference>
<sequence length="413" mass="45729">MKWAIQLIFNYLLPSFLICNTAWAGIKAGEVVWIKGTLEASYDRGTSWNAIKLHQELTQGICLRVSKDSEAAILLRDGSQIRLRQRSIFCLKQAGPIPDTDISNKGVYQLHRGSLWFRNKRRVPKPIFETPVVTASIRGTEMAVTVADKTGDTQVVVLEGTVRCSNELGEGIIKRGQMATIIKGKGPDIVKILNPEDSVQWLLLTPKITGPSDLTAKGSEAKAIAMAKTALDLLIRNRANEALATVQKAEELSKLPAAVHVAKATILQSFGKLDEALVEAKQALKIDPHSIPALLRTVELFLGLDRIEEAESLLNNFDASADPRIYLQKGYICLIKLDSVKAAKYFKKALSMRPDLASAHLGLGLALYYQGKTNEGLESMERACLLEPLSAYPHYYLGKAHMDLEKEKRLRWN</sequence>
<dbReference type="RefSeq" id="WP_067617836.1">
    <property type="nucleotide sequence ID" value="NZ_MAGO01000006.1"/>
</dbReference>
<dbReference type="SMART" id="SM00028">
    <property type="entry name" value="TPR"/>
    <property type="match status" value="3"/>
</dbReference>